<dbReference type="EMBL" id="JBHTJZ010000004">
    <property type="protein sequence ID" value="MFD0958218.1"/>
    <property type="molecule type" value="Genomic_DNA"/>
</dbReference>
<keyword evidence="8" id="KW-1185">Reference proteome</keyword>
<evidence type="ECO:0000256" key="5">
    <source>
        <dbReference type="ARBA" id="ARBA00023136"/>
    </source>
</evidence>
<name>A0ABW3HL34_9BACL</name>
<feature type="transmembrane region" description="Helical" evidence="6">
    <location>
        <begin position="395"/>
        <end position="415"/>
    </location>
</feature>
<keyword evidence="4 6" id="KW-1133">Transmembrane helix</keyword>
<proteinExistence type="predicted"/>
<dbReference type="Proteomes" id="UP001596989">
    <property type="component" value="Unassembled WGS sequence"/>
</dbReference>
<dbReference type="PANTHER" id="PTHR30250:SF11">
    <property type="entry name" value="O-ANTIGEN TRANSPORTER-RELATED"/>
    <property type="match status" value="1"/>
</dbReference>
<comment type="caution">
    <text evidence="7">The sequence shown here is derived from an EMBL/GenBank/DDBJ whole genome shotgun (WGS) entry which is preliminary data.</text>
</comment>
<reference evidence="8" key="1">
    <citation type="journal article" date="2019" name="Int. J. Syst. Evol. Microbiol.">
        <title>The Global Catalogue of Microorganisms (GCM) 10K type strain sequencing project: providing services to taxonomists for standard genome sequencing and annotation.</title>
        <authorList>
            <consortium name="The Broad Institute Genomics Platform"/>
            <consortium name="The Broad Institute Genome Sequencing Center for Infectious Disease"/>
            <person name="Wu L."/>
            <person name="Ma J."/>
        </authorList>
    </citation>
    <scope>NUCLEOTIDE SEQUENCE [LARGE SCALE GENOMIC DNA]</scope>
    <source>
        <strain evidence="8">CCUG 59129</strain>
    </source>
</reference>
<feature type="transmembrane region" description="Helical" evidence="6">
    <location>
        <begin position="159"/>
        <end position="178"/>
    </location>
</feature>
<dbReference type="PANTHER" id="PTHR30250">
    <property type="entry name" value="PST FAMILY PREDICTED COLANIC ACID TRANSPORTER"/>
    <property type="match status" value="1"/>
</dbReference>
<keyword evidence="5 6" id="KW-0472">Membrane</keyword>
<evidence type="ECO:0000256" key="4">
    <source>
        <dbReference type="ARBA" id="ARBA00022989"/>
    </source>
</evidence>
<protein>
    <submittedName>
        <fullName evidence="7">Oligosaccharide flippase family protein</fullName>
    </submittedName>
</protein>
<feature type="transmembrane region" description="Helical" evidence="6">
    <location>
        <begin position="128"/>
        <end position="147"/>
    </location>
</feature>
<evidence type="ECO:0000256" key="1">
    <source>
        <dbReference type="ARBA" id="ARBA00004651"/>
    </source>
</evidence>
<evidence type="ECO:0000256" key="6">
    <source>
        <dbReference type="SAM" id="Phobius"/>
    </source>
</evidence>
<feature type="transmembrane region" description="Helical" evidence="6">
    <location>
        <begin position="305"/>
        <end position="326"/>
    </location>
</feature>
<dbReference type="InterPro" id="IPR050833">
    <property type="entry name" value="Poly_Biosynth_Transport"/>
</dbReference>
<sequence>MAQIALSKVWRSGGLAGTILRTSATNLLVMVLSTLTSIASARMFGVVGKGEFSAILYWPTLLAGLVSFGLPTSLIYNLKNNRGSSADFIRAGFLFQLPVVLVTGAVAWAWMPSWLANYPGEVVATARWYAVAMLPILLAINLLAALAQSTGRFQTYNGLRLSVPLFNFIGLTALWAAGHPSLSAAAAVFLATSAAVVVWTFYSLRDSLAINWLKGLGNRLAAKALLGYGSRVFGVELLGTLYAQFDKLIILTMLSARELGLYTVVYALSRVFNVVQMAITNVVFPKVTGQDKSVIIATVGRAFRLSMLFMAIAAVPCMLIGRYLMGILFGEAFLEASSAFYLLSVECMIGGGSWILASAFNAMGRPGLVLIRQVIALAATIGLFFLLVPPYGLNGIALALLIGSFIRLGVTLLAMRMTFRERLSTLLFDRTDFRFLQMRMQEKKRRKGANEHADGTN</sequence>
<feature type="transmembrane region" description="Helical" evidence="6">
    <location>
        <begin position="56"/>
        <end position="76"/>
    </location>
</feature>
<evidence type="ECO:0000256" key="2">
    <source>
        <dbReference type="ARBA" id="ARBA00022475"/>
    </source>
</evidence>
<evidence type="ECO:0000256" key="3">
    <source>
        <dbReference type="ARBA" id="ARBA00022692"/>
    </source>
</evidence>
<evidence type="ECO:0000313" key="7">
    <source>
        <dbReference type="EMBL" id="MFD0958218.1"/>
    </source>
</evidence>
<accession>A0ABW3HL34</accession>
<evidence type="ECO:0000313" key="8">
    <source>
        <dbReference type="Proteomes" id="UP001596989"/>
    </source>
</evidence>
<keyword evidence="2" id="KW-1003">Cell membrane</keyword>
<dbReference type="RefSeq" id="WP_377561872.1">
    <property type="nucleotide sequence ID" value="NZ_JBHTJZ010000004.1"/>
</dbReference>
<feature type="transmembrane region" description="Helical" evidence="6">
    <location>
        <begin position="88"/>
        <end position="108"/>
    </location>
</feature>
<feature type="transmembrane region" description="Helical" evidence="6">
    <location>
        <begin position="184"/>
        <end position="204"/>
    </location>
</feature>
<organism evidence="7 8">
    <name type="scientific">Paenibacillus chungangensis</name>
    <dbReference type="NCBI Taxonomy" id="696535"/>
    <lineage>
        <taxon>Bacteria</taxon>
        <taxon>Bacillati</taxon>
        <taxon>Bacillota</taxon>
        <taxon>Bacilli</taxon>
        <taxon>Bacillales</taxon>
        <taxon>Paenibacillaceae</taxon>
        <taxon>Paenibacillus</taxon>
    </lineage>
</organism>
<feature type="transmembrane region" description="Helical" evidence="6">
    <location>
        <begin position="27"/>
        <end position="44"/>
    </location>
</feature>
<feature type="transmembrane region" description="Helical" evidence="6">
    <location>
        <begin position="338"/>
        <end position="357"/>
    </location>
</feature>
<feature type="transmembrane region" description="Helical" evidence="6">
    <location>
        <begin position="369"/>
        <end position="389"/>
    </location>
</feature>
<keyword evidence="3 6" id="KW-0812">Transmembrane</keyword>
<comment type="subcellular location">
    <subcellularLocation>
        <location evidence="1">Cell membrane</location>
        <topology evidence="1">Multi-pass membrane protein</topology>
    </subcellularLocation>
</comment>
<dbReference type="Pfam" id="PF13440">
    <property type="entry name" value="Polysacc_synt_3"/>
    <property type="match status" value="1"/>
</dbReference>
<gene>
    <name evidence="7" type="ORF">ACFQ2I_02310</name>
</gene>